<dbReference type="RefSeq" id="WP_010460249.1">
    <property type="nucleotide sequence ID" value="NZ_CP005960.1"/>
</dbReference>
<feature type="transmembrane region" description="Helical" evidence="6">
    <location>
        <begin position="71"/>
        <end position="90"/>
    </location>
</feature>
<dbReference type="Pfam" id="PF03239">
    <property type="entry name" value="FTR1"/>
    <property type="match status" value="1"/>
</dbReference>
<feature type="transmembrane region" description="Helical" evidence="6">
    <location>
        <begin position="38"/>
        <end position="59"/>
    </location>
</feature>
<organism evidence="7 8">
    <name type="scientific">Pseudomonas mandelii JR-1</name>
    <dbReference type="NCBI Taxonomy" id="1147786"/>
    <lineage>
        <taxon>Bacteria</taxon>
        <taxon>Pseudomonadati</taxon>
        <taxon>Pseudomonadota</taxon>
        <taxon>Gammaproteobacteria</taxon>
        <taxon>Pseudomonadales</taxon>
        <taxon>Pseudomonadaceae</taxon>
        <taxon>Pseudomonas</taxon>
    </lineage>
</organism>
<keyword evidence="3 6" id="KW-0812">Transmembrane</keyword>
<dbReference type="PANTHER" id="PTHR31632:SF2">
    <property type="entry name" value="PLASMA MEMBRANE IRON PERMEASE"/>
    <property type="match status" value="1"/>
</dbReference>
<dbReference type="EMBL" id="CP005960">
    <property type="protein sequence ID" value="AHZ67499.1"/>
    <property type="molecule type" value="Genomic_DNA"/>
</dbReference>
<evidence type="ECO:0000313" key="8">
    <source>
        <dbReference type="Proteomes" id="UP000026913"/>
    </source>
</evidence>
<keyword evidence="4 6" id="KW-1133">Transmembrane helix</keyword>
<dbReference type="HOGENOM" id="CLU_077905_0_1_6"/>
<evidence type="ECO:0000256" key="4">
    <source>
        <dbReference type="ARBA" id="ARBA00022989"/>
    </source>
</evidence>
<dbReference type="AlphaFoldDB" id="A0A024E3I1"/>
<dbReference type="GeneID" id="46432559"/>
<dbReference type="GO" id="GO:0033573">
    <property type="term" value="C:high-affinity iron permease complex"/>
    <property type="evidence" value="ECO:0007669"/>
    <property type="project" value="InterPro"/>
</dbReference>
<dbReference type="KEGG" id="pman:OU5_0420"/>
<evidence type="ECO:0000256" key="2">
    <source>
        <dbReference type="ARBA" id="ARBA00008333"/>
    </source>
</evidence>
<proteinExistence type="inferred from homology"/>
<evidence type="ECO:0000256" key="3">
    <source>
        <dbReference type="ARBA" id="ARBA00022692"/>
    </source>
</evidence>
<feature type="transmembrane region" description="Helical" evidence="6">
    <location>
        <begin position="242"/>
        <end position="266"/>
    </location>
</feature>
<protein>
    <submittedName>
        <fullName evidence="7">FTR1 family iron permease</fullName>
    </submittedName>
</protein>
<dbReference type="OrthoDB" id="5294331at2"/>
<keyword evidence="5 6" id="KW-0472">Membrane</keyword>
<feature type="transmembrane region" description="Helical" evidence="6">
    <location>
        <begin position="148"/>
        <end position="170"/>
    </location>
</feature>
<reference evidence="7 8" key="1">
    <citation type="journal article" date="2012" name="J. Bacteriol.">
        <title>Genome sequence of cold-adapted Pseudomonas mandelii strain JR-1.</title>
        <authorList>
            <person name="Jang S.H."/>
            <person name="Kim J."/>
            <person name="Kim J."/>
            <person name="Hong S."/>
            <person name="Lee C."/>
        </authorList>
    </citation>
    <scope>NUCLEOTIDE SEQUENCE [LARGE SCALE GENOMIC DNA]</scope>
    <source>
        <strain evidence="7 8">JR-1</strain>
    </source>
</reference>
<feature type="transmembrane region" description="Helical" evidence="6">
    <location>
        <begin position="110"/>
        <end position="128"/>
    </location>
</feature>
<sequence length="284" mass="30566">MYQSMFIVWRESVEALLVIGILQAWVSQQHQGDRLAKYLWAGVVLGLMLSGLLAVLILFAGEAMSGSASEWFQAALALVASLLIVQMVGWMHRHGRTLKHDLQRHADSYLARHGGASLLLLALLAVSREGSETVVFLYGSGAQLRGPQLSLFVVGGAMGLVLSALTIALLHSSRRFISWQRFFSISEAVLLILGAALLVSGTERIGGQLLAMDLPEVMYSLVGDALWDSSALLSDSHGLGGFLAGFAGYRATPSGMTLLVLAGYWLTVGGWLRQRAVEKVPCLS</sequence>
<dbReference type="PANTHER" id="PTHR31632">
    <property type="entry name" value="IRON TRANSPORTER FTH1"/>
    <property type="match status" value="1"/>
</dbReference>
<comment type="similarity">
    <text evidence="2">Belongs to the oxidase-dependent Fe transporter (OFeT) (TC 9.A.10.1) family.</text>
</comment>
<feature type="transmembrane region" description="Helical" evidence="6">
    <location>
        <begin position="182"/>
        <end position="202"/>
    </location>
</feature>
<gene>
    <name evidence="7" type="ORF">OU5_0420</name>
</gene>
<dbReference type="GO" id="GO:0015093">
    <property type="term" value="F:ferrous iron transmembrane transporter activity"/>
    <property type="evidence" value="ECO:0007669"/>
    <property type="project" value="TreeGrafter"/>
</dbReference>
<dbReference type="InterPro" id="IPR004923">
    <property type="entry name" value="FTR1/Fip1/EfeU"/>
</dbReference>
<evidence type="ECO:0000313" key="7">
    <source>
        <dbReference type="EMBL" id="AHZ67499.1"/>
    </source>
</evidence>
<evidence type="ECO:0000256" key="5">
    <source>
        <dbReference type="ARBA" id="ARBA00023136"/>
    </source>
</evidence>
<accession>A0A024E3I1</accession>
<evidence type="ECO:0000256" key="6">
    <source>
        <dbReference type="SAM" id="Phobius"/>
    </source>
</evidence>
<dbReference type="Proteomes" id="UP000026913">
    <property type="component" value="Chromosome"/>
</dbReference>
<name>A0A024E3I1_9PSED</name>
<comment type="subcellular location">
    <subcellularLocation>
        <location evidence="1">Membrane</location>
        <topology evidence="1">Multi-pass membrane protein</topology>
    </subcellularLocation>
</comment>
<evidence type="ECO:0000256" key="1">
    <source>
        <dbReference type="ARBA" id="ARBA00004141"/>
    </source>
</evidence>